<dbReference type="GO" id="GO:0006264">
    <property type="term" value="P:mitochondrial DNA replication"/>
    <property type="evidence" value="ECO:0007669"/>
    <property type="project" value="TreeGrafter"/>
</dbReference>
<evidence type="ECO:0000313" key="3">
    <source>
        <dbReference type="Proteomes" id="UP000076420"/>
    </source>
</evidence>
<dbReference type="PANTHER" id="PTHR31340">
    <property type="entry name" value="MITOCHONDRIAL GENOME MAINTENANCE EXONUCLEASE 1"/>
    <property type="match status" value="1"/>
</dbReference>
<dbReference type="HAMAP" id="MF_03030">
    <property type="entry name" value="MGME1"/>
    <property type="match status" value="1"/>
</dbReference>
<dbReference type="Proteomes" id="UP001165740">
    <property type="component" value="Chromosome 3"/>
</dbReference>
<comment type="similarity">
    <text evidence="1">Belongs to the MGME1 family.</text>
</comment>
<dbReference type="OrthoDB" id="5777131at2759"/>
<dbReference type="AlphaFoldDB" id="A0A2C9JJA1"/>
<keyword evidence="1" id="KW-0269">Exonuclease</keyword>
<feature type="active site" evidence="1">
    <location>
        <position position="454"/>
    </location>
</feature>
<dbReference type="GeneID" id="106056931"/>
<dbReference type="VEuPathDB" id="VectorBase:BGLB003346"/>
<feature type="active site" evidence="1">
    <location>
        <position position="467"/>
    </location>
</feature>
<dbReference type="GO" id="GO:0005739">
    <property type="term" value="C:mitochondrion"/>
    <property type="evidence" value="ECO:0007669"/>
    <property type="project" value="UniProtKB-SubCell"/>
</dbReference>
<dbReference type="Proteomes" id="UP000076420">
    <property type="component" value="Unassembled WGS sequence"/>
</dbReference>
<dbReference type="EnsemblMetazoa" id="BGLB003346-RB">
    <property type="protein sequence ID" value="BGLB003346-PB"/>
    <property type="gene ID" value="BGLB003346"/>
</dbReference>
<gene>
    <name evidence="2" type="primary">106056931</name>
    <name evidence="5" type="synonym">LOC106056931</name>
</gene>
<dbReference type="EC" id="3.1.-.-" evidence="1"/>
<dbReference type="VEuPathDB" id="VectorBase:BGLAX_040221"/>
<comment type="subcellular location">
    <subcellularLocation>
        <location evidence="1">Mitochondrion</location>
    </subcellularLocation>
</comment>
<dbReference type="GO" id="GO:0043504">
    <property type="term" value="P:mitochondrial DNA repair"/>
    <property type="evidence" value="ECO:0007669"/>
    <property type="project" value="UniProtKB-UniRule"/>
</dbReference>
<organism evidence="2 3">
    <name type="scientific">Biomphalaria glabrata</name>
    <name type="common">Bloodfluke planorb</name>
    <name type="synonym">Freshwater snail</name>
    <dbReference type="NCBI Taxonomy" id="6526"/>
    <lineage>
        <taxon>Eukaryota</taxon>
        <taxon>Metazoa</taxon>
        <taxon>Spiralia</taxon>
        <taxon>Lophotrochozoa</taxon>
        <taxon>Mollusca</taxon>
        <taxon>Gastropoda</taxon>
        <taxon>Heterobranchia</taxon>
        <taxon>Euthyneura</taxon>
        <taxon>Panpulmonata</taxon>
        <taxon>Hygrophila</taxon>
        <taxon>Lymnaeoidea</taxon>
        <taxon>Planorbidae</taxon>
        <taxon>Biomphalaria</taxon>
    </lineage>
</organism>
<accession>A0A2C9JJA1</accession>
<dbReference type="RefSeq" id="XP_013069318.1">
    <property type="nucleotide sequence ID" value="XM_013213864.2"/>
</dbReference>
<keyword evidence="1" id="KW-0496">Mitochondrion</keyword>
<protein>
    <recommendedName>
        <fullName evidence="1">Mitochondrial genome maintenance exonuclease 1</fullName>
        <ecNumber evidence="1">3.1.-.-</ecNumber>
    </recommendedName>
</protein>
<proteinExistence type="inferred from homology"/>
<keyword evidence="4" id="KW-1185">Reference proteome</keyword>
<reference evidence="5" key="2">
    <citation type="submission" date="2025-04" db="UniProtKB">
        <authorList>
            <consortium name="RefSeq"/>
        </authorList>
    </citation>
    <scope>IDENTIFICATION</scope>
</reference>
<evidence type="ECO:0000313" key="4">
    <source>
        <dbReference type="Proteomes" id="UP001165740"/>
    </source>
</evidence>
<feature type="active site" evidence="1">
    <location>
        <position position="469"/>
    </location>
</feature>
<evidence type="ECO:0000313" key="2">
    <source>
        <dbReference type="EnsemblMetazoa" id="BGLB003346-PC"/>
    </source>
</evidence>
<reference evidence="2" key="1">
    <citation type="submission" date="2020-05" db="UniProtKB">
        <authorList>
            <consortium name="EnsemblMetazoa"/>
        </authorList>
    </citation>
    <scope>IDENTIFICATION</scope>
    <source>
        <strain evidence="2">BB02</strain>
    </source>
</reference>
<dbReference type="KEGG" id="bgt:106056931"/>
<keyword evidence="1" id="KW-0378">Hydrolase</keyword>
<comment type="function">
    <text evidence="1">Metal-dependent single-stranded DNA (ssDNA) exonuclease involved in mitochondrial genome maintenance.</text>
</comment>
<dbReference type="STRING" id="6526.A0A2C9JJA1"/>
<dbReference type="PANTHER" id="PTHR31340:SF3">
    <property type="entry name" value="MITOCHONDRIAL GENOME MAINTENANCE EXONUCLEASE 1"/>
    <property type="match status" value="1"/>
</dbReference>
<evidence type="ECO:0000256" key="1">
    <source>
        <dbReference type="HAMAP-Rule" id="MF_03030"/>
    </source>
</evidence>
<dbReference type="EnsemblMetazoa" id="BGLB003346-RC">
    <property type="protein sequence ID" value="BGLB003346-PC"/>
    <property type="gene ID" value="BGLB003346"/>
</dbReference>
<dbReference type="GO" id="GO:0008297">
    <property type="term" value="F:single-stranded DNA exodeoxyribonuclease activity"/>
    <property type="evidence" value="ECO:0007669"/>
    <property type="project" value="UniProtKB-UniRule"/>
</dbReference>
<evidence type="ECO:0000313" key="5">
    <source>
        <dbReference type="RefSeq" id="XP_013069318.1"/>
    </source>
</evidence>
<keyword evidence="1" id="KW-0540">Nuclease</keyword>
<sequence>MALCQCFEVSFKCTLIISRTAIKSTTRKYSLTRKVQKKQYAFNLNDLIQWKKETQLAFGAERKMTKTGKMRKSKKSGLLNERLSVLSDCSSPNAIIIPSKEELDLKVPPQIDSSDFPTPESAYNVDSPAPQLMPTFQDDGNQHAKHVLDGHKWMAHTNMPISLNSKVQSSATNQPLSPLPVSASTALRQNDHEIKCEDEVTQSLAKLISDRKKQSQLLGLTKPDLAVNNKFFLTKNRLKYNNQDKSFFTNKASNAEEDLSEIFIPKLAPIPQPKSSISNISEVYAIKPEPSVLDATSSLPIEPPDSYNVISEVPLFPRESTTWSQSAKLDQLKAFHNDIKALGFRTVPSVKSILNKSMPSINRYFLERWREKMIKELGEEGFQQHQEATIKRGLNLHANIQDYLSGKPLSEIQIMPDNQGHWASLQSTFKTMSNITALEVGVFHPLLLYRGVFDCVAKYKDFLCVIDWKVSKKPRPTIKDTYDDPLQIVAYIGAINANDEYVRKFGQINHGMIVIAYPDGQPSHVHIMDKATNKDYWRTWTDRLYDFYQLTYTEKFGQKIDKATNNELSQKSAS</sequence>
<name>A0A2C9JJA1_BIOGL</name>